<dbReference type="NCBIfam" id="TIGR00460">
    <property type="entry name" value="fmt"/>
    <property type="match status" value="1"/>
</dbReference>
<dbReference type="InterPro" id="IPR037022">
    <property type="entry name" value="Formyl_trans_C_sf"/>
</dbReference>
<comment type="catalytic activity">
    <reaction evidence="7 8">
        <text>L-methionyl-tRNA(fMet) + (6R)-10-formyltetrahydrofolate = N-formyl-L-methionyl-tRNA(fMet) + (6S)-5,6,7,8-tetrahydrofolate + H(+)</text>
        <dbReference type="Rhea" id="RHEA:24380"/>
        <dbReference type="Rhea" id="RHEA-COMP:9952"/>
        <dbReference type="Rhea" id="RHEA-COMP:9953"/>
        <dbReference type="ChEBI" id="CHEBI:15378"/>
        <dbReference type="ChEBI" id="CHEBI:57453"/>
        <dbReference type="ChEBI" id="CHEBI:78530"/>
        <dbReference type="ChEBI" id="CHEBI:78844"/>
        <dbReference type="ChEBI" id="CHEBI:195366"/>
        <dbReference type="EC" id="2.1.2.9"/>
    </reaction>
</comment>
<proteinExistence type="inferred from homology"/>
<evidence type="ECO:0000259" key="10">
    <source>
        <dbReference type="Pfam" id="PF02911"/>
    </source>
</evidence>
<keyword evidence="6 8" id="KW-0648">Protein biosynthesis</keyword>
<evidence type="ECO:0000256" key="2">
    <source>
        <dbReference type="ARBA" id="ARBA00010699"/>
    </source>
</evidence>
<dbReference type="InterPro" id="IPR002376">
    <property type="entry name" value="Formyl_transf_N"/>
</dbReference>
<dbReference type="PANTHER" id="PTHR11138">
    <property type="entry name" value="METHIONYL-TRNA FORMYLTRANSFERASE"/>
    <property type="match status" value="1"/>
</dbReference>
<gene>
    <name evidence="8" type="primary">fmt</name>
    <name evidence="11" type="ORF">ENJ51_02915</name>
</gene>
<feature type="domain" description="Formyl transferase N-terminal" evidence="9">
    <location>
        <begin position="6"/>
        <end position="183"/>
    </location>
</feature>
<dbReference type="EC" id="2.1.2.9" evidence="3 8"/>
<evidence type="ECO:0000256" key="5">
    <source>
        <dbReference type="ARBA" id="ARBA00022679"/>
    </source>
</evidence>
<dbReference type="Pfam" id="PF02911">
    <property type="entry name" value="Formyl_trans_C"/>
    <property type="match status" value="1"/>
</dbReference>
<evidence type="ECO:0000256" key="8">
    <source>
        <dbReference type="HAMAP-Rule" id="MF_00182"/>
    </source>
</evidence>
<evidence type="ECO:0000256" key="1">
    <source>
        <dbReference type="ARBA" id="ARBA00002606"/>
    </source>
</evidence>
<accession>A0A7V2WUG2</accession>
<sequence>MNKKLRIIYAGSPEFSVPALEALIASGHEVVAVYTQPDRPAGRGRKIKFGPIKQVAVDANIPVEQVESFKSDEALDTLRAYNADLMIVAAYSLLLPQTVLDTPTLGCLNIHGSLLPRWRGAAPIHRAIQASDTETGVTIMRMALGLDTGDMLYKIPCPITTSDTGQTIHDQLAKDGATALLKTLGLLVEDKLAPEVQDDSLSCYAHKLTNKDGEIDWTKSAIEIDSMIRAYNPWPAAFTTKNGKNIKFFMSSVIESSAVGKIGEVVAESKQGIEIITGDGSVLITNLQLPNAKKLDVKDFINGKSLLGVIFPS</sequence>
<dbReference type="InterPro" id="IPR011034">
    <property type="entry name" value="Formyl_transferase-like_C_sf"/>
</dbReference>
<organism evidence="11">
    <name type="scientific">Leucothrix mucor</name>
    <dbReference type="NCBI Taxonomy" id="45248"/>
    <lineage>
        <taxon>Bacteria</taxon>
        <taxon>Pseudomonadati</taxon>
        <taxon>Pseudomonadota</taxon>
        <taxon>Gammaproteobacteria</taxon>
        <taxon>Thiotrichales</taxon>
        <taxon>Thiotrichaceae</taxon>
        <taxon>Leucothrix</taxon>
    </lineage>
</organism>
<dbReference type="EMBL" id="DRMS01000121">
    <property type="protein sequence ID" value="HFC91745.1"/>
    <property type="molecule type" value="Genomic_DNA"/>
</dbReference>
<dbReference type="InterPro" id="IPR005794">
    <property type="entry name" value="Fmt"/>
</dbReference>
<dbReference type="GO" id="GO:0004479">
    <property type="term" value="F:methionyl-tRNA formyltransferase activity"/>
    <property type="evidence" value="ECO:0007669"/>
    <property type="project" value="UniProtKB-UniRule"/>
</dbReference>
<dbReference type="SUPFAM" id="SSF53328">
    <property type="entry name" value="Formyltransferase"/>
    <property type="match status" value="1"/>
</dbReference>
<dbReference type="GO" id="GO:0005829">
    <property type="term" value="C:cytosol"/>
    <property type="evidence" value="ECO:0007669"/>
    <property type="project" value="TreeGrafter"/>
</dbReference>
<protein>
    <recommendedName>
        <fullName evidence="4 8">Methionyl-tRNA formyltransferase</fullName>
        <ecNumber evidence="3 8">2.1.2.9</ecNumber>
    </recommendedName>
</protein>
<dbReference type="SUPFAM" id="SSF50486">
    <property type="entry name" value="FMT C-terminal domain-like"/>
    <property type="match status" value="1"/>
</dbReference>
<evidence type="ECO:0000256" key="3">
    <source>
        <dbReference type="ARBA" id="ARBA00012261"/>
    </source>
</evidence>
<dbReference type="InterPro" id="IPR044135">
    <property type="entry name" value="Met-tRNA-FMT_C"/>
</dbReference>
<dbReference type="CDD" id="cd08646">
    <property type="entry name" value="FMT_core_Met-tRNA-FMT_N"/>
    <property type="match status" value="1"/>
</dbReference>
<evidence type="ECO:0000256" key="7">
    <source>
        <dbReference type="ARBA" id="ARBA00048558"/>
    </source>
</evidence>
<comment type="similarity">
    <text evidence="2 8">Belongs to the Fmt family.</text>
</comment>
<dbReference type="Gene3D" id="3.40.50.170">
    <property type="entry name" value="Formyl transferase, N-terminal domain"/>
    <property type="match status" value="1"/>
</dbReference>
<dbReference type="HAMAP" id="MF_00182">
    <property type="entry name" value="Formyl_trans"/>
    <property type="match status" value="1"/>
</dbReference>
<evidence type="ECO:0000256" key="6">
    <source>
        <dbReference type="ARBA" id="ARBA00022917"/>
    </source>
</evidence>
<evidence type="ECO:0000313" key="11">
    <source>
        <dbReference type="EMBL" id="HFC91745.1"/>
    </source>
</evidence>
<dbReference type="Gene3D" id="3.10.25.10">
    <property type="entry name" value="Formyl transferase, C-terminal domain"/>
    <property type="match status" value="1"/>
</dbReference>
<evidence type="ECO:0000259" key="9">
    <source>
        <dbReference type="Pfam" id="PF00551"/>
    </source>
</evidence>
<dbReference type="Pfam" id="PF00551">
    <property type="entry name" value="Formyl_trans_N"/>
    <property type="match status" value="1"/>
</dbReference>
<dbReference type="AlphaFoldDB" id="A0A7V2WUG2"/>
<comment type="caution">
    <text evidence="11">The sequence shown here is derived from an EMBL/GenBank/DDBJ whole genome shotgun (WGS) entry which is preliminary data.</text>
</comment>
<reference evidence="11" key="1">
    <citation type="journal article" date="2020" name="mSystems">
        <title>Genome- and Community-Level Interaction Insights into Carbon Utilization and Element Cycling Functions of Hydrothermarchaeota in Hydrothermal Sediment.</title>
        <authorList>
            <person name="Zhou Z."/>
            <person name="Liu Y."/>
            <person name="Xu W."/>
            <person name="Pan J."/>
            <person name="Luo Z.H."/>
            <person name="Li M."/>
        </authorList>
    </citation>
    <scope>NUCLEOTIDE SEQUENCE [LARGE SCALE GENOMIC DNA]</scope>
    <source>
        <strain evidence="11">HyVt-493</strain>
    </source>
</reference>
<feature type="binding site" evidence="8">
    <location>
        <begin position="113"/>
        <end position="116"/>
    </location>
    <ligand>
        <name>(6S)-5,6,7,8-tetrahydrofolate</name>
        <dbReference type="ChEBI" id="CHEBI:57453"/>
    </ligand>
</feature>
<feature type="domain" description="Formyl transferase C-terminal" evidence="10">
    <location>
        <begin position="207"/>
        <end position="304"/>
    </location>
</feature>
<dbReference type="CDD" id="cd08704">
    <property type="entry name" value="Met_tRNA_FMT_C"/>
    <property type="match status" value="1"/>
</dbReference>
<dbReference type="InterPro" id="IPR036477">
    <property type="entry name" value="Formyl_transf_N_sf"/>
</dbReference>
<dbReference type="InterPro" id="IPR005793">
    <property type="entry name" value="Formyl_trans_C"/>
</dbReference>
<keyword evidence="5 8" id="KW-0808">Transferase</keyword>
<dbReference type="Proteomes" id="UP000885750">
    <property type="component" value="Unassembled WGS sequence"/>
</dbReference>
<dbReference type="PANTHER" id="PTHR11138:SF5">
    <property type="entry name" value="METHIONYL-TRNA FORMYLTRANSFERASE, MITOCHONDRIAL"/>
    <property type="match status" value="1"/>
</dbReference>
<evidence type="ECO:0000256" key="4">
    <source>
        <dbReference type="ARBA" id="ARBA00016014"/>
    </source>
</evidence>
<comment type="function">
    <text evidence="1 8">Attaches a formyl group to the free amino group of methionyl-tRNA(fMet). The formyl group appears to play a dual role in the initiator identity of N-formylmethionyl-tRNA by promoting its recognition by IF2 and preventing the misappropriation of this tRNA by the elongation apparatus.</text>
</comment>
<name>A0A7V2WUG2_LEUMU</name>
<dbReference type="InterPro" id="IPR041711">
    <property type="entry name" value="Met-tRNA-FMT_N"/>
</dbReference>